<evidence type="ECO:0000313" key="1">
    <source>
        <dbReference type="EMBL" id="DAE00326.1"/>
    </source>
</evidence>
<name>A0A8S5NZS0_9CAUD</name>
<reference evidence="1" key="1">
    <citation type="journal article" date="2021" name="Proc. Natl. Acad. Sci. U.S.A.">
        <title>A Catalog of Tens of Thousands of Viruses from Human Metagenomes Reveals Hidden Associations with Chronic Diseases.</title>
        <authorList>
            <person name="Tisza M.J."/>
            <person name="Buck C.B."/>
        </authorList>
    </citation>
    <scope>NUCLEOTIDE SEQUENCE</scope>
    <source>
        <strain evidence="1">CtLnO19</strain>
    </source>
</reference>
<protein>
    <submittedName>
        <fullName evidence="1">Uncharacterized protein</fullName>
    </submittedName>
</protein>
<sequence>MSPFRKSQIDHKVKSATQFILAIEKKAGRQMADRVLKALIAGRGY</sequence>
<organism evidence="1">
    <name type="scientific">Myoviridae sp. ctLnO19</name>
    <dbReference type="NCBI Taxonomy" id="2825085"/>
    <lineage>
        <taxon>Viruses</taxon>
        <taxon>Duplodnaviria</taxon>
        <taxon>Heunggongvirae</taxon>
        <taxon>Uroviricota</taxon>
        <taxon>Caudoviricetes</taxon>
    </lineage>
</organism>
<proteinExistence type="predicted"/>
<dbReference type="EMBL" id="BK015301">
    <property type="protein sequence ID" value="DAE00326.1"/>
    <property type="molecule type" value="Genomic_DNA"/>
</dbReference>
<accession>A0A8S5NZS0</accession>